<feature type="active site" evidence="5">
    <location>
        <position position="408"/>
    </location>
</feature>
<reference evidence="6 7" key="1">
    <citation type="submission" date="2019-02" db="EMBL/GenBank/DDBJ databases">
        <title>Peptostreptococcaceae bacterium ZHW00191 nov., a new bacterium isolated from the human gut.</title>
        <authorList>
            <person name="Zhou H.-W."/>
            <person name="Chen X.-J."/>
        </authorList>
    </citation>
    <scope>NUCLEOTIDE SEQUENCE [LARGE SCALE GENOMIC DNA]</scope>
    <source>
        <strain evidence="6 7">ZHW00191</strain>
    </source>
</reference>
<keyword evidence="1 4" id="KW-0489">Methyltransferase</keyword>
<proteinExistence type="inferred from homology"/>
<gene>
    <name evidence="6" type="primary">rlmD</name>
    <name evidence="6" type="ORF">EXD82_07160</name>
</gene>
<dbReference type="Proteomes" id="UP000317863">
    <property type="component" value="Unassembled WGS sequence"/>
</dbReference>
<dbReference type="GO" id="GO:0070041">
    <property type="term" value="F:rRNA (uridine-C5-)-methyltransferase activity"/>
    <property type="evidence" value="ECO:0007669"/>
    <property type="project" value="TreeGrafter"/>
</dbReference>
<dbReference type="PROSITE" id="PS01230">
    <property type="entry name" value="TRMA_1"/>
    <property type="match status" value="1"/>
</dbReference>
<dbReference type="PANTHER" id="PTHR11061:SF30">
    <property type="entry name" value="TRNA (URACIL(54)-C(5))-METHYLTRANSFERASE"/>
    <property type="match status" value="1"/>
</dbReference>
<accession>A0A544QUR0</accession>
<dbReference type="CDD" id="cd02440">
    <property type="entry name" value="AdoMet_MTases"/>
    <property type="match status" value="1"/>
</dbReference>
<dbReference type="AlphaFoldDB" id="A0A544QUR0"/>
<dbReference type="NCBIfam" id="TIGR00479">
    <property type="entry name" value="rumA"/>
    <property type="match status" value="1"/>
</dbReference>
<evidence type="ECO:0000256" key="4">
    <source>
        <dbReference type="PROSITE-ProRule" id="PRU01024"/>
    </source>
</evidence>
<dbReference type="Pfam" id="PF05958">
    <property type="entry name" value="tRNA_U5-meth_tr"/>
    <property type="match status" value="1"/>
</dbReference>
<sequence>MKKRDIIEFEIGTMEFGGATVSYYNDRKIKMKGGITGQKIKAAVKRTGRGKADVKMLELVEKSPLETEETCPHFDGCGGCTMLSVPYEKQLEIKEKQVLKLFEDAGISGFDFLGIQGSPDNKKYRNKMEYTFGDEMKGGPLTLGMHKTGRHIDIQTVDKCELVDADFNKILSETLEFFRKEELPYYRVNNHEGYLRNLVVRKGIHTGEIMVNVVTSSQVEYDMNRYAEMLKGLELNDKIVSILHTINDGLADAVNCDELRVLWGEECLHENILGLKFRISPFSFFQTNTKGAEMLYTIAREFVGDHSNKVVFDLYSGTGSIGQLMAEKAKEVYGIEIIEEAVVAANENAKLNGLDNCKFIAGDVKDTVKSLDVKPDLIIVDPPRPGIHKQAIRDICDFGAKEIVYISCNPKTLVDDLKDFMAQGYVPEKVKLMDMFPNTPHCESVVKLYKVVGMACQR</sequence>
<feature type="binding site" evidence="4">
    <location>
        <position position="336"/>
    </location>
    <ligand>
        <name>S-adenosyl-L-methionine</name>
        <dbReference type="ChEBI" id="CHEBI:59789"/>
    </ligand>
</feature>
<dbReference type="GO" id="GO:0070475">
    <property type="term" value="P:rRNA base methylation"/>
    <property type="evidence" value="ECO:0007669"/>
    <property type="project" value="TreeGrafter"/>
</dbReference>
<evidence type="ECO:0000256" key="5">
    <source>
        <dbReference type="PROSITE-ProRule" id="PRU10015"/>
    </source>
</evidence>
<dbReference type="Gene3D" id="3.40.50.150">
    <property type="entry name" value="Vaccinia Virus protein VP39"/>
    <property type="match status" value="1"/>
</dbReference>
<comment type="similarity">
    <text evidence="4">Belongs to the class I-like SAM-binding methyltransferase superfamily. RNA M5U methyltransferase family.</text>
</comment>
<dbReference type="InterPro" id="IPR012340">
    <property type="entry name" value="NA-bd_OB-fold"/>
</dbReference>
<comment type="caution">
    <text evidence="6">The sequence shown here is derived from an EMBL/GenBank/DDBJ whole genome shotgun (WGS) entry which is preliminary data.</text>
</comment>
<feature type="binding site" evidence="4">
    <location>
        <position position="381"/>
    </location>
    <ligand>
        <name>S-adenosyl-L-methionine</name>
        <dbReference type="ChEBI" id="CHEBI:59789"/>
    </ligand>
</feature>
<evidence type="ECO:0000256" key="3">
    <source>
        <dbReference type="ARBA" id="ARBA00022691"/>
    </source>
</evidence>
<protein>
    <submittedName>
        <fullName evidence="6">23S rRNA (Uracil(1939)-C(5))-methyltransferase RlmD</fullName>
        <ecNumber evidence="6">2.1.1.190</ecNumber>
    </submittedName>
</protein>
<dbReference type="Gene3D" id="2.40.50.1070">
    <property type="match status" value="1"/>
</dbReference>
<dbReference type="Gene3D" id="2.40.50.140">
    <property type="entry name" value="Nucleic acid-binding proteins"/>
    <property type="match status" value="1"/>
</dbReference>
<dbReference type="EC" id="2.1.1.190" evidence="6"/>
<keyword evidence="3 4" id="KW-0949">S-adenosyl-L-methionine</keyword>
<dbReference type="OrthoDB" id="9804590at2"/>
<dbReference type="SUPFAM" id="SSF53335">
    <property type="entry name" value="S-adenosyl-L-methionine-dependent methyltransferases"/>
    <property type="match status" value="1"/>
</dbReference>
<organism evidence="6 7">
    <name type="scientific">Peptacetobacter hominis</name>
    <dbReference type="NCBI Taxonomy" id="2743610"/>
    <lineage>
        <taxon>Bacteria</taxon>
        <taxon>Bacillati</taxon>
        <taxon>Bacillota</taxon>
        <taxon>Clostridia</taxon>
        <taxon>Peptostreptococcales</taxon>
        <taxon>Peptostreptococcaceae</taxon>
        <taxon>Peptacetobacter</taxon>
    </lineage>
</organism>
<evidence type="ECO:0000256" key="1">
    <source>
        <dbReference type="ARBA" id="ARBA00022603"/>
    </source>
</evidence>
<dbReference type="InterPro" id="IPR029063">
    <property type="entry name" value="SAM-dependent_MTases_sf"/>
</dbReference>
<dbReference type="InterPro" id="IPR010280">
    <property type="entry name" value="U5_MeTrfase_fam"/>
</dbReference>
<keyword evidence="7" id="KW-1185">Reference proteome</keyword>
<dbReference type="FunFam" id="3.40.50.150:FF:000009">
    <property type="entry name" value="23S rRNA (Uracil(1939)-C(5))-methyltransferase RlmD"/>
    <property type="match status" value="1"/>
</dbReference>
<dbReference type="PANTHER" id="PTHR11061">
    <property type="entry name" value="RNA M5U METHYLTRANSFERASE"/>
    <property type="match status" value="1"/>
</dbReference>
<feature type="binding site" evidence="4">
    <location>
        <position position="286"/>
    </location>
    <ligand>
        <name>S-adenosyl-L-methionine</name>
        <dbReference type="ChEBI" id="CHEBI:59789"/>
    </ligand>
</feature>
<evidence type="ECO:0000256" key="2">
    <source>
        <dbReference type="ARBA" id="ARBA00022679"/>
    </source>
</evidence>
<dbReference type="InterPro" id="IPR030390">
    <property type="entry name" value="MeTrfase_TrmA_AS"/>
</dbReference>
<dbReference type="PROSITE" id="PS51687">
    <property type="entry name" value="SAM_MT_RNA_M5U"/>
    <property type="match status" value="1"/>
</dbReference>
<dbReference type="RefSeq" id="WP_142536226.1">
    <property type="nucleotide sequence ID" value="NZ_SGJB01000011.1"/>
</dbReference>
<keyword evidence="2 4" id="KW-0808">Transferase</keyword>
<feature type="binding site" evidence="4">
    <location>
        <position position="315"/>
    </location>
    <ligand>
        <name>S-adenosyl-L-methionine</name>
        <dbReference type="ChEBI" id="CHEBI:59789"/>
    </ligand>
</feature>
<name>A0A544QUR0_9FIRM</name>
<evidence type="ECO:0000313" key="6">
    <source>
        <dbReference type="EMBL" id="TQQ84407.1"/>
    </source>
</evidence>
<evidence type="ECO:0000313" key="7">
    <source>
        <dbReference type="Proteomes" id="UP000317863"/>
    </source>
</evidence>
<feature type="active site" description="Nucleophile" evidence="4">
    <location>
        <position position="408"/>
    </location>
</feature>
<dbReference type="EMBL" id="SGJB01000011">
    <property type="protein sequence ID" value="TQQ84407.1"/>
    <property type="molecule type" value="Genomic_DNA"/>
</dbReference>